<dbReference type="PROSITE" id="PS51704">
    <property type="entry name" value="GP_PDE"/>
    <property type="match status" value="1"/>
</dbReference>
<sequence>MSHPWFAASAAPRVLAHRGFVPTDAEGIVENTVAAFAAAHAIGAKYVESDCHLTADGVVVFFHDDDLLRVTGDPRKIAAARHDELVEIMADRGGLASAADTIEAFPTLRFNIDVKSPDAALPLGRIVAGHADRVLITSFSDARRRRALEAARHLGGEPATSAGRETVARLLAAVSTGSSALVRRVLRGVDAVQIPERQGPMRIVTPRLLRLVHDADVEVHVWTVNDRHDMDRLLALGVDGLVTDRADLALNATASRP</sequence>
<evidence type="ECO:0000313" key="2">
    <source>
        <dbReference type="EMBL" id="KIC57403.1"/>
    </source>
</evidence>
<dbReference type="RefSeq" id="WP_039416054.1">
    <property type="nucleotide sequence ID" value="NZ_JWSZ01000012.1"/>
</dbReference>
<dbReference type="EMBL" id="JWSZ01000012">
    <property type="protein sequence ID" value="KIC57403.1"/>
    <property type="molecule type" value="Genomic_DNA"/>
</dbReference>
<dbReference type="SUPFAM" id="SSF51695">
    <property type="entry name" value="PLC-like phosphodiesterases"/>
    <property type="match status" value="1"/>
</dbReference>
<dbReference type="GO" id="GO:0008081">
    <property type="term" value="F:phosphoric diester hydrolase activity"/>
    <property type="evidence" value="ECO:0007669"/>
    <property type="project" value="InterPro"/>
</dbReference>
<feature type="domain" description="GP-PDE" evidence="1">
    <location>
        <begin position="12"/>
        <end position="253"/>
    </location>
</feature>
<dbReference type="InterPro" id="IPR017946">
    <property type="entry name" value="PLC-like_Pdiesterase_TIM-brl"/>
</dbReference>
<dbReference type="Gene3D" id="3.20.20.190">
    <property type="entry name" value="Phosphatidylinositol (PI) phosphodiesterase"/>
    <property type="match status" value="1"/>
</dbReference>
<evidence type="ECO:0000259" key="1">
    <source>
        <dbReference type="PROSITE" id="PS51704"/>
    </source>
</evidence>
<dbReference type="GO" id="GO:0006629">
    <property type="term" value="P:lipid metabolic process"/>
    <property type="evidence" value="ECO:0007669"/>
    <property type="project" value="InterPro"/>
</dbReference>
<accession>A0A0B4DT23</accession>
<dbReference type="Pfam" id="PF03009">
    <property type="entry name" value="GDPD"/>
    <property type="match status" value="1"/>
</dbReference>
<proteinExistence type="predicted"/>
<reference evidence="2 3" key="1">
    <citation type="submission" date="2014-12" db="EMBL/GenBank/DDBJ databases">
        <title>Genome sequencing of Microbacterium hominis TPW29.</title>
        <authorList>
            <person name="Tan P.W."/>
            <person name="Chan K.-G."/>
        </authorList>
    </citation>
    <scope>NUCLEOTIDE SEQUENCE [LARGE SCALE GENOMIC DNA]</scope>
    <source>
        <strain evidence="2 3">TPW29</strain>
    </source>
</reference>
<dbReference type="Proteomes" id="UP000031202">
    <property type="component" value="Unassembled WGS sequence"/>
</dbReference>
<protein>
    <submittedName>
        <fullName evidence="2">Glycerophosphodiester phosphodiesterase</fullName>
    </submittedName>
</protein>
<dbReference type="InterPro" id="IPR030395">
    <property type="entry name" value="GP_PDE_dom"/>
</dbReference>
<evidence type="ECO:0000313" key="3">
    <source>
        <dbReference type="Proteomes" id="UP000031202"/>
    </source>
</evidence>
<dbReference type="PANTHER" id="PTHR43805">
    <property type="entry name" value="GLYCEROPHOSPHORYL DIESTER PHOSPHODIESTERASE"/>
    <property type="match status" value="1"/>
</dbReference>
<dbReference type="AlphaFoldDB" id="A0A0B4DT23"/>
<name>A0A0B4DT23_9MICO</name>
<organism evidence="2 3">
    <name type="scientific">Microbacterium hominis</name>
    <dbReference type="NCBI Taxonomy" id="162426"/>
    <lineage>
        <taxon>Bacteria</taxon>
        <taxon>Bacillati</taxon>
        <taxon>Actinomycetota</taxon>
        <taxon>Actinomycetes</taxon>
        <taxon>Micrococcales</taxon>
        <taxon>Microbacteriaceae</taxon>
        <taxon>Microbacterium</taxon>
    </lineage>
</organism>
<gene>
    <name evidence="2" type="ORF">RM52_10310</name>
</gene>
<comment type="caution">
    <text evidence="2">The sequence shown here is derived from an EMBL/GenBank/DDBJ whole genome shotgun (WGS) entry which is preliminary data.</text>
</comment>
<dbReference type="PANTHER" id="PTHR43805:SF1">
    <property type="entry name" value="GP-PDE DOMAIN-CONTAINING PROTEIN"/>
    <property type="match status" value="1"/>
</dbReference>